<proteinExistence type="predicted"/>
<dbReference type="Pfam" id="PF17761">
    <property type="entry name" value="DUF1016_N"/>
    <property type="match status" value="1"/>
</dbReference>
<dbReference type="PANTHER" id="PTHR30547:SF5">
    <property type="entry name" value="NUCLEASE YHCG-RELATED"/>
    <property type="match status" value="1"/>
</dbReference>
<name>A0ABY7TFI5_9SPHI</name>
<sequence>MYWQIGKRIFEEEQGGRERAIYGDRLISYISEELAPKFGSSFSPRNLNYFRHFYRCFPIVNAMRSQLSWTHYRSLWSIDSEEKRGF</sequence>
<dbReference type="InterPro" id="IPR041527">
    <property type="entry name" value="YhcG_N"/>
</dbReference>
<dbReference type="Proteomes" id="UP001216139">
    <property type="component" value="Chromosome"/>
</dbReference>
<organism evidence="2 3">
    <name type="scientific">Mucilaginibacter jinjuensis</name>
    <dbReference type="NCBI Taxonomy" id="1176721"/>
    <lineage>
        <taxon>Bacteria</taxon>
        <taxon>Pseudomonadati</taxon>
        <taxon>Bacteroidota</taxon>
        <taxon>Sphingobacteriia</taxon>
        <taxon>Sphingobacteriales</taxon>
        <taxon>Sphingobacteriaceae</taxon>
        <taxon>Mucilaginibacter</taxon>
    </lineage>
</organism>
<keyword evidence="3" id="KW-1185">Reference proteome</keyword>
<protein>
    <submittedName>
        <fullName evidence="2">DUF1016 N-terminal domain-containing protein</fullName>
    </submittedName>
</protein>
<gene>
    <name evidence="2" type="ORF">PQO05_07055</name>
</gene>
<dbReference type="PANTHER" id="PTHR30547">
    <property type="entry name" value="UNCHARACTERIZED PROTEIN YHCG-RELATED"/>
    <property type="match status" value="1"/>
</dbReference>
<evidence type="ECO:0000313" key="2">
    <source>
        <dbReference type="EMBL" id="WCT15086.1"/>
    </source>
</evidence>
<dbReference type="EMBL" id="CP117167">
    <property type="protein sequence ID" value="WCT15086.1"/>
    <property type="molecule type" value="Genomic_DNA"/>
</dbReference>
<dbReference type="InterPro" id="IPR053148">
    <property type="entry name" value="PD-DEXK-like_domain"/>
</dbReference>
<accession>A0ABY7TFI5</accession>
<evidence type="ECO:0000313" key="3">
    <source>
        <dbReference type="Proteomes" id="UP001216139"/>
    </source>
</evidence>
<reference evidence="2 3" key="1">
    <citation type="submission" date="2023-02" db="EMBL/GenBank/DDBJ databases">
        <title>Genome sequence of Mucilaginibacter jinjuensis strain KACC 16571.</title>
        <authorList>
            <person name="Kim S."/>
            <person name="Heo J."/>
            <person name="Kwon S.-W."/>
        </authorList>
    </citation>
    <scope>NUCLEOTIDE SEQUENCE [LARGE SCALE GENOMIC DNA]</scope>
    <source>
        <strain evidence="2 3">KACC 16571</strain>
    </source>
</reference>
<evidence type="ECO:0000259" key="1">
    <source>
        <dbReference type="Pfam" id="PF17761"/>
    </source>
</evidence>
<feature type="domain" description="YhcG N-terminal" evidence="1">
    <location>
        <begin position="1"/>
        <end position="86"/>
    </location>
</feature>